<dbReference type="RefSeq" id="WP_119321913.1">
    <property type="nucleotide sequence ID" value="NZ_AP025739.1"/>
</dbReference>
<evidence type="ECO:0000259" key="18">
    <source>
        <dbReference type="Pfam" id="PF01746"/>
    </source>
</evidence>
<dbReference type="InterPro" id="IPR023148">
    <property type="entry name" value="tRNA_m1G_MeTrfase_C_sf"/>
</dbReference>
<dbReference type="InterPro" id="IPR029026">
    <property type="entry name" value="tRNA_m1G_MTases_N"/>
</dbReference>
<name>A0A402CX56_9BACT</name>
<evidence type="ECO:0000256" key="13">
    <source>
        <dbReference type="ARBA" id="ARBA00033392"/>
    </source>
</evidence>
<evidence type="ECO:0000256" key="1">
    <source>
        <dbReference type="ARBA" id="ARBA00002634"/>
    </source>
</evidence>
<dbReference type="GO" id="GO:0052906">
    <property type="term" value="F:tRNA (guanine(37)-N1)-methyltransferase activity"/>
    <property type="evidence" value="ECO:0007669"/>
    <property type="project" value="UniProtKB-UniRule"/>
</dbReference>
<dbReference type="PIRSF" id="PIRSF000386">
    <property type="entry name" value="tRNA_mtase"/>
    <property type="match status" value="1"/>
</dbReference>
<evidence type="ECO:0000256" key="4">
    <source>
        <dbReference type="ARBA" id="ARBA00011738"/>
    </source>
</evidence>
<evidence type="ECO:0000256" key="7">
    <source>
        <dbReference type="ARBA" id="ARBA00022490"/>
    </source>
</evidence>
<protein>
    <recommendedName>
        <fullName evidence="6 15">tRNA (guanine-N(1)-)-methyltransferase</fullName>
        <ecNumber evidence="5 15">2.1.1.228</ecNumber>
    </recommendedName>
    <alternativeName>
        <fullName evidence="12 15">M1G-methyltransferase</fullName>
    </alternativeName>
    <alternativeName>
        <fullName evidence="13 15">tRNA [GM37] methyltransferase</fullName>
    </alternativeName>
</protein>
<dbReference type="GO" id="GO:0002939">
    <property type="term" value="P:tRNA N1-guanine methylation"/>
    <property type="evidence" value="ECO:0007669"/>
    <property type="project" value="TreeGrafter"/>
</dbReference>
<feature type="domain" description="tRNA methyltransferase TRMD/TRM10-type" evidence="18">
    <location>
        <begin position="1"/>
        <end position="223"/>
    </location>
</feature>
<evidence type="ECO:0000256" key="16">
    <source>
        <dbReference type="RuleBase" id="RU003464"/>
    </source>
</evidence>
<evidence type="ECO:0000313" key="19">
    <source>
        <dbReference type="EMBL" id="BDI32407.1"/>
    </source>
</evidence>
<keyword evidence="7 15" id="KW-0963">Cytoplasm</keyword>
<evidence type="ECO:0000256" key="12">
    <source>
        <dbReference type="ARBA" id="ARBA00029736"/>
    </source>
</evidence>
<evidence type="ECO:0000256" key="17">
    <source>
        <dbReference type="SAM" id="MobiDB-lite"/>
    </source>
</evidence>
<dbReference type="PANTHER" id="PTHR46417">
    <property type="entry name" value="TRNA (GUANINE-N(1)-)-METHYLTRANSFERASE"/>
    <property type="match status" value="1"/>
</dbReference>
<dbReference type="Proteomes" id="UP000287394">
    <property type="component" value="Chromosome"/>
</dbReference>
<dbReference type="FunFam" id="3.40.1280.10:FF:000001">
    <property type="entry name" value="tRNA (guanine-N(1)-)-methyltransferase"/>
    <property type="match status" value="1"/>
</dbReference>
<evidence type="ECO:0000256" key="2">
    <source>
        <dbReference type="ARBA" id="ARBA00004496"/>
    </source>
</evidence>
<dbReference type="Pfam" id="PF01746">
    <property type="entry name" value="tRNA_m1G_MT"/>
    <property type="match status" value="1"/>
</dbReference>
<feature type="region of interest" description="Disordered" evidence="17">
    <location>
        <begin position="30"/>
        <end position="56"/>
    </location>
</feature>
<dbReference type="AlphaFoldDB" id="A0A402CX56"/>
<dbReference type="Gene3D" id="3.40.1280.10">
    <property type="match status" value="1"/>
</dbReference>
<proteinExistence type="inferred from homology"/>
<organism evidence="19 20">
    <name type="scientific">Capsulimonas corticalis</name>
    <dbReference type="NCBI Taxonomy" id="2219043"/>
    <lineage>
        <taxon>Bacteria</taxon>
        <taxon>Bacillati</taxon>
        <taxon>Armatimonadota</taxon>
        <taxon>Armatimonadia</taxon>
        <taxon>Capsulimonadales</taxon>
        <taxon>Capsulimonadaceae</taxon>
        <taxon>Capsulimonas</taxon>
    </lineage>
</organism>
<evidence type="ECO:0000256" key="6">
    <source>
        <dbReference type="ARBA" id="ARBA00014679"/>
    </source>
</evidence>
<accession>A0A402CX56</accession>
<keyword evidence="10 15" id="KW-0949">S-adenosyl-L-methionine</keyword>
<sequence length="254" mass="28000">MKIDVVTIFPEMIRSGLSHSIIKRAQEAGRVQVAAHDPRDHTTDRHRSTDDTPYGGGAGMVMRPGPIFAAVESLEPPPDARIVMLTPQGKTLTQAMAHEFAQASHLILLCGHYEGFDERVREHLATDEISIGDYVLTGGELPALVLIDAVVRLLPGVLGSEESAAGDTFSDGLLEYPQYTRPPDFRGWTIPEVLLSGNHAAIANWRRKEQFRRTQSRRPDLWSAFQPSKSDLKLLKQLSEETPSPPAGESSEEN</sequence>
<comment type="similarity">
    <text evidence="3 15 16">Belongs to the RNA methyltransferase TrmD family.</text>
</comment>
<gene>
    <name evidence="15 19" type="primary">trmD</name>
    <name evidence="19" type="ORF">CCAX7_44580</name>
</gene>
<dbReference type="NCBIfam" id="NF000648">
    <property type="entry name" value="PRK00026.1"/>
    <property type="match status" value="1"/>
</dbReference>
<reference evidence="19 20" key="1">
    <citation type="journal article" date="2019" name="Int. J. Syst. Evol. Microbiol.">
        <title>Capsulimonas corticalis gen. nov., sp. nov., an aerobic capsulated bacterium, of a novel bacterial order, Capsulimonadales ord. nov., of the class Armatimonadia of the phylum Armatimonadetes.</title>
        <authorList>
            <person name="Li J."/>
            <person name="Kudo C."/>
            <person name="Tonouchi A."/>
        </authorList>
    </citation>
    <scope>NUCLEOTIDE SEQUENCE [LARGE SCALE GENOMIC DNA]</scope>
    <source>
        <strain evidence="19 20">AX-7</strain>
    </source>
</reference>
<dbReference type="KEGG" id="ccot:CCAX7_44580"/>
<dbReference type="EMBL" id="AP025739">
    <property type="protein sequence ID" value="BDI32407.1"/>
    <property type="molecule type" value="Genomic_DNA"/>
</dbReference>
<evidence type="ECO:0000256" key="5">
    <source>
        <dbReference type="ARBA" id="ARBA00012807"/>
    </source>
</evidence>
<comment type="subunit">
    <text evidence="4 15 16">Homodimer.</text>
</comment>
<evidence type="ECO:0000256" key="11">
    <source>
        <dbReference type="ARBA" id="ARBA00022694"/>
    </source>
</evidence>
<dbReference type="InterPro" id="IPR002649">
    <property type="entry name" value="tRNA_m1G_MeTrfase_TrmD"/>
</dbReference>
<comment type="function">
    <text evidence="1 15 16">Specifically methylates guanosine-37 in various tRNAs.</text>
</comment>
<evidence type="ECO:0000256" key="15">
    <source>
        <dbReference type="HAMAP-Rule" id="MF_00605"/>
    </source>
</evidence>
<evidence type="ECO:0000256" key="14">
    <source>
        <dbReference type="ARBA" id="ARBA00047783"/>
    </source>
</evidence>
<evidence type="ECO:0000256" key="3">
    <source>
        <dbReference type="ARBA" id="ARBA00007630"/>
    </source>
</evidence>
<dbReference type="Gene3D" id="1.10.1270.20">
    <property type="entry name" value="tRNA(m1g37)methyltransferase, domain 2"/>
    <property type="match status" value="1"/>
</dbReference>
<dbReference type="FunFam" id="1.10.1270.20:FF:000001">
    <property type="entry name" value="tRNA (guanine-N(1)-)-methyltransferase"/>
    <property type="match status" value="1"/>
</dbReference>
<evidence type="ECO:0000256" key="9">
    <source>
        <dbReference type="ARBA" id="ARBA00022679"/>
    </source>
</evidence>
<dbReference type="FunCoup" id="A0A402CX56">
    <property type="interactions" value="440"/>
</dbReference>
<evidence type="ECO:0000313" key="20">
    <source>
        <dbReference type="Proteomes" id="UP000287394"/>
    </source>
</evidence>
<dbReference type="HAMAP" id="MF_00605">
    <property type="entry name" value="TrmD"/>
    <property type="match status" value="1"/>
</dbReference>
<dbReference type="CDD" id="cd18080">
    <property type="entry name" value="TrmD-like"/>
    <property type="match status" value="1"/>
</dbReference>
<feature type="binding site" evidence="15">
    <location>
        <position position="111"/>
    </location>
    <ligand>
        <name>S-adenosyl-L-methionine</name>
        <dbReference type="ChEBI" id="CHEBI:59789"/>
    </ligand>
</feature>
<keyword evidence="8 15" id="KW-0489">Methyltransferase</keyword>
<feature type="compositionally biased region" description="Basic and acidic residues" evidence="17">
    <location>
        <begin position="36"/>
        <end position="50"/>
    </location>
</feature>
<dbReference type="NCBIfam" id="TIGR00088">
    <property type="entry name" value="trmD"/>
    <property type="match status" value="1"/>
</dbReference>
<dbReference type="EC" id="2.1.1.228" evidence="5 15"/>
<feature type="binding site" evidence="15">
    <location>
        <begin position="131"/>
        <end position="136"/>
    </location>
    <ligand>
        <name>S-adenosyl-L-methionine</name>
        <dbReference type="ChEBI" id="CHEBI:59789"/>
    </ligand>
</feature>
<evidence type="ECO:0000256" key="8">
    <source>
        <dbReference type="ARBA" id="ARBA00022603"/>
    </source>
</evidence>
<dbReference type="InterPro" id="IPR029028">
    <property type="entry name" value="Alpha/beta_knot_MTases"/>
</dbReference>
<dbReference type="PANTHER" id="PTHR46417:SF1">
    <property type="entry name" value="TRNA (GUANINE-N(1)-)-METHYLTRANSFERASE"/>
    <property type="match status" value="1"/>
</dbReference>
<dbReference type="InterPro" id="IPR016009">
    <property type="entry name" value="tRNA_MeTrfase_TRMD/TRM10"/>
</dbReference>
<keyword evidence="11 15" id="KW-0819">tRNA processing</keyword>
<keyword evidence="20" id="KW-1185">Reference proteome</keyword>
<keyword evidence="9 15" id="KW-0808">Transferase</keyword>
<dbReference type="GO" id="GO:0005829">
    <property type="term" value="C:cytosol"/>
    <property type="evidence" value="ECO:0007669"/>
    <property type="project" value="TreeGrafter"/>
</dbReference>
<evidence type="ECO:0000256" key="10">
    <source>
        <dbReference type="ARBA" id="ARBA00022691"/>
    </source>
</evidence>
<comment type="catalytic activity">
    <reaction evidence="14 15 16">
        <text>guanosine(37) in tRNA + S-adenosyl-L-methionine = N(1)-methylguanosine(37) in tRNA + S-adenosyl-L-homocysteine + H(+)</text>
        <dbReference type="Rhea" id="RHEA:36899"/>
        <dbReference type="Rhea" id="RHEA-COMP:10145"/>
        <dbReference type="Rhea" id="RHEA-COMP:10147"/>
        <dbReference type="ChEBI" id="CHEBI:15378"/>
        <dbReference type="ChEBI" id="CHEBI:57856"/>
        <dbReference type="ChEBI" id="CHEBI:59789"/>
        <dbReference type="ChEBI" id="CHEBI:73542"/>
        <dbReference type="ChEBI" id="CHEBI:74269"/>
        <dbReference type="EC" id="2.1.1.228"/>
    </reaction>
</comment>
<dbReference type="SUPFAM" id="SSF75217">
    <property type="entry name" value="alpha/beta knot"/>
    <property type="match status" value="1"/>
</dbReference>
<dbReference type="OrthoDB" id="9807416at2"/>
<comment type="subcellular location">
    <subcellularLocation>
        <location evidence="2 15 16">Cytoplasm</location>
    </subcellularLocation>
</comment>